<evidence type="ECO:0000256" key="6">
    <source>
        <dbReference type="PROSITE-ProRule" id="PRU00169"/>
    </source>
</evidence>
<dbReference type="InterPro" id="IPR001789">
    <property type="entry name" value="Sig_transdc_resp-reg_receiver"/>
</dbReference>
<evidence type="ECO:0000313" key="11">
    <source>
        <dbReference type="Proteomes" id="UP000186313"/>
    </source>
</evidence>
<evidence type="ECO:0000256" key="4">
    <source>
        <dbReference type="ARBA" id="ARBA00023125"/>
    </source>
</evidence>
<dbReference type="OrthoDB" id="9802426at2"/>
<feature type="domain" description="Response regulatory" evidence="8">
    <location>
        <begin position="4"/>
        <end position="115"/>
    </location>
</feature>
<dbReference type="PANTHER" id="PTHR48111">
    <property type="entry name" value="REGULATOR OF RPOS"/>
    <property type="match status" value="1"/>
</dbReference>
<accession>A0A1Q9HK70</accession>
<evidence type="ECO:0000256" key="2">
    <source>
        <dbReference type="ARBA" id="ARBA00023012"/>
    </source>
</evidence>
<keyword evidence="5" id="KW-0804">Transcription</keyword>
<dbReference type="Pfam" id="PF00486">
    <property type="entry name" value="Trans_reg_C"/>
    <property type="match status" value="1"/>
</dbReference>
<keyword evidence="4 7" id="KW-0238">DNA-binding</keyword>
<dbReference type="CDD" id="cd00383">
    <property type="entry name" value="trans_reg_C"/>
    <property type="match status" value="1"/>
</dbReference>
<dbReference type="Gene3D" id="3.40.50.2300">
    <property type="match status" value="1"/>
</dbReference>
<dbReference type="GO" id="GO:0005829">
    <property type="term" value="C:cytosol"/>
    <property type="evidence" value="ECO:0007669"/>
    <property type="project" value="TreeGrafter"/>
</dbReference>
<dbReference type="GO" id="GO:0000976">
    <property type="term" value="F:transcription cis-regulatory region binding"/>
    <property type="evidence" value="ECO:0007669"/>
    <property type="project" value="TreeGrafter"/>
</dbReference>
<dbReference type="PANTHER" id="PTHR48111:SF21">
    <property type="entry name" value="DNA-BINDING DUAL MASTER TRANSCRIPTIONAL REGULATOR RPAA"/>
    <property type="match status" value="1"/>
</dbReference>
<dbReference type="GO" id="GO:0006355">
    <property type="term" value="P:regulation of DNA-templated transcription"/>
    <property type="evidence" value="ECO:0007669"/>
    <property type="project" value="InterPro"/>
</dbReference>
<evidence type="ECO:0000313" key="10">
    <source>
        <dbReference type="EMBL" id="OLQ90701.1"/>
    </source>
</evidence>
<dbReference type="RefSeq" id="WP_075708581.1">
    <property type="nucleotide sequence ID" value="NZ_MJMJ01000012.1"/>
</dbReference>
<evidence type="ECO:0000259" key="8">
    <source>
        <dbReference type="PROSITE" id="PS50110"/>
    </source>
</evidence>
<feature type="DNA-binding region" description="OmpR/PhoB-type" evidence="7">
    <location>
        <begin position="123"/>
        <end position="217"/>
    </location>
</feature>
<evidence type="ECO:0000256" key="3">
    <source>
        <dbReference type="ARBA" id="ARBA00023015"/>
    </source>
</evidence>
<dbReference type="Gene3D" id="6.10.250.690">
    <property type="match status" value="1"/>
</dbReference>
<proteinExistence type="predicted"/>
<dbReference type="SMART" id="SM00448">
    <property type="entry name" value="REC"/>
    <property type="match status" value="1"/>
</dbReference>
<dbReference type="Proteomes" id="UP000186313">
    <property type="component" value="Unassembled WGS sequence"/>
</dbReference>
<dbReference type="Pfam" id="PF00072">
    <property type="entry name" value="Response_reg"/>
    <property type="match status" value="1"/>
</dbReference>
<organism evidence="10 11">
    <name type="scientific">Vibrio panuliri</name>
    <dbReference type="NCBI Taxonomy" id="1381081"/>
    <lineage>
        <taxon>Bacteria</taxon>
        <taxon>Pseudomonadati</taxon>
        <taxon>Pseudomonadota</taxon>
        <taxon>Gammaproteobacteria</taxon>
        <taxon>Vibrionales</taxon>
        <taxon>Vibrionaceae</taxon>
        <taxon>Vibrio</taxon>
    </lineage>
</organism>
<reference evidence="10 11" key="1">
    <citation type="submission" date="2016-09" db="EMBL/GenBank/DDBJ databases">
        <title>Genomic Taxonomy of the Vibrionaceae.</title>
        <authorList>
            <person name="Gonzalez-Castillo A."/>
            <person name="Gomez-Gil B."/>
            <person name="Enciso-Ibarra K."/>
        </authorList>
    </citation>
    <scope>NUCLEOTIDE SEQUENCE [LARGE SCALE GENOMIC DNA]</scope>
    <source>
        <strain evidence="10 11">CAIM 703</strain>
    </source>
</reference>
<dbReference type="Gene3D" id="1.10.10.10">
    <property type="entry name" value="Winged helix-like DNA-binding domain superfamily/Winged helix DNA-binding domain"/>
    <property type="match status" value="1"/>
</dbReference>
<keyword evidence="2" id="KW-0902">Two-component regulatory system</keyword>
<dbReference type="SMART" id="SM00862">
    <property type="entry name" value="Trans_reg_C"/>
    <property type="match status" value="1"/>
</dbReference>
<dbReference type="SUPFAM" id="SSF52172">
    <property type="entry name" value="CheY-like"/>
    <property type="match status" value="1"/>
</dbReference>
<keyword evidence="1 6" id="KW-0597">Phosphoprotein</keyword>
<dbReference type="GO" id="GO:0032993">
    <property type="term" value="C:protein-DNA complex"/>
    <property type="evidence" value="ECO:0007669"/>
    <property type="project" value="TreeGrafter"/>
</dbReference>
<name>A0A1Q9HK70_9VIBR</name>
<dbReference type="InterPro" id="IPR011006">
    <property type="entry name" value="CheY-like_superfamily"/>
</dbReference>
<feature type="modified residue" description="4-aspartylphosphate" evidence="6">
    <location>
        <position position="51"/>
    </location>
</feature>
<evidence type="ECO:0000259" key="9">
    <source>
        <dbReference type="PROSITE" id="PS51755"/>
    </source>
</evidence>
<protein>
    <submittedName>
        <fullName evidence="10">DNA-binding response regulator</fullName>
    </submittedName>
</protein>
<evidence type="ECO:0000256" key="7">
    <source>
        <dbReference type="PROSITE-ProRule" id="PRU01091"/>
    </source>
</evidence>
<dbReference type="InterPro" id="IPR001867">
    <property type="entry name" value="OmpR/PhoB-type_DNA-bd"/>
</dbReference>
<dbReference type="STRING" id="1381081.BIY22_03560"/>
<dbReference type="InterPro" id="IPR036388">
    <property type="entry name" value="WH-like_DNA-bd_sf"/>
</dbReference>
<dbReference type="GO" id="GO:0000156">
    <property type="term" value="F:phosphorelay response regulator activity"/>
    <property type="evidence" value="ECO:0007669"/>
    <property type="project" value="TreeGrafter"/>
</dbReference>
<dbReference type="PROSITE" id="PS51755">
    <property type="entry name" value="OMPR_PHOB"/>
    <property type="match status" value="1"/>
</dbReference>
<dbReference type="InterPro" id="IPR039420">
    <property type="entry name" value="WalR-like"/>
</dbReference>
<comment type="caution">
    <text evidence="10">The sequence shown here is derived from an EMBL/GenBank/DDBJ whole genome shotgun (WGS) entry which is preliminary data.</text>
</comment>
<evidence type="ECO:0000256" key="1">
    <source>
        <dbReference type="ARBA" id="ARBA00022553"/>
    </source>
</evidence>
<dbReference type="AlphaFoldDB" id="A0A1Q9HK70"/>
<evidence type="ECO:0000256" key="5">
    <source>
        <dbReference type="ARBA" id="ARBA00023163"/>
    </source>
</evidence>
<sequence length="219" mass="25403">MSYTLLIIEDDKNLSDGLEKLLKGSGYECIVLDCLSNAWMHWYQVDLAIIDRHLPDGDAITRIQDWKNRKLIPIIMLSSFCLIKDRVLGLDSGADDYLIKPFYEEELLARIRVNLTKASWAQTPLIVVNKLCIDKSLRQVKIGDELVILSHFEFELLLFFVTHIGRVFTRSELLERVWGYLHCPDTRTIDSHIVHLRKKIPSLNIETLYKVGYRMIGVD</sequence>
<dbReference type="EMBL" id="MJMJ01000012">
    <property type="protein sequence ID" value="OLQ90701.1"/>
    <property type="molecule type" value="Genomic_DNA"/>
</dbReference>
<feature type="domain" description="OmpR/PhoB-type" evidence="9">
    <location>
        <begin position="123"/>
        <end position="217"/>
    </location>
</feature>
<keyword evidence="3" id="KW-0805">Transcription regulation</keyword>
<gene>
    <name evidence="10" type="ORF">BIY22_03560</name>
</gene>
<dbReference type="PROSITE" id="PS50110">
    <property type="entry name" value="RESPONSE_REGULATORY"/>
    <property type="match status" value="1"/>
</dbReference>